<dbReference type="EMBL" id="MU853417">
    <property type="protein sequence ID" value="KAK4132545.1"/>
    <property type="molecule type" value="Genomic_DNA"/>
</dbReference>
<protein>
    <submittedName>
        <fullName evidence="1">Uncharacterized protein</fullName>
    </submittedName>
</protein>
<evidence type="ECO:0000313" key="2">
    <source>
        <dbReference type="Proteomes" id="UP001304895"/>
    </source>
</evidence>
<sequence>MSKEGGGLILFVSCALLSIRPGERRCRGLHAGPLAEFRVQVVRLTFRTEYDGWSASSFIAAAMAGPGQRGSVSAGTD</sequence>
<accession>A0AAN6ZB45</accession>
<dbReference type="AlphaFoldDB" id="A0AAN6ZB45"/>
<evidence type="ECO:0000313" key="1">
    <source>
        <dbReference type="EMBL" id="KAK4132545.1"/>
    </source>
</evidence>
<comment type="caution">
    <text evidence="1">The sequence shown here is derived from an EMBL/GenBank/DDBJ whole genome shotgun (WGS) entry which is preliminary data.</text>
</comment>
<dbReference type="Proteomes" id="UP001304895">
    <property type="component" value="Unassembled WGS sequence"/>
</dbReference>
<name>A0AAN6ZB45_9PEZI</name>
<proteinExistence type="predicted"/>
<reference evidence="1" key="1">
    <citation type="journal article" date="2023" name="Mol. Phylogenet. Evol.">
        <title>Genome-scale phylogeny and comparative genomics of the fungal order Sordariales.</title>
        <authorList>
            <person name="Hensen N."/>
            <person name="Bonometti L."/>
            <person name="Westerberg I."/>
            <person name="Brannstrom I.O."/>
            <person name="Guillou S."/>
            <person name="Cros-Aarteil S."/>
            <person name="Calhoun S."/>
            <person name="Haridas S."/>
            <person name="Kuo A."/>
            <person name="Mondo S."/>
            <person name="Pangilinan J."/>
            <person name="Riley R."/>
            <person name="LaButti K."/>
            <person name="Andreopoulos B."/>
            <person name="Lipzen A."/>
            <person name="Chen C."/>
            <person name="Yan M."/>
            <person name="Daum C."/>
            <person name="Ng V."/>
            <person name="Clum A."/>
            <person name="Steindorff A."/>
            <person name="Ohm R.A."/>
            <person name="Martin F."/>
            <person name="Silar P."/>
            <person name="Natvig D.O."/>
            <person name="Lalanne C."/>
            <person name="Gautier V."/>
            <person name="Ament-Velasquez S.L."/>
            <person name="Kruys A."/>
            <person name="Hutchinson M.I."/>
            <person name="Powell A.J."/>
            <person name="Barry K."/>
            <person name="Miller A.N."/>
            <person name="Grigoriev I.V."/>
            <person name="Debuchy R."/>
            <person name="Gladieux P."/>
            <person name="Hiltunen Thoren M."/>
            <person name="Johannesson H."/>
        </authorList>
    </citation>
    <scope>NUCLEOTIDE SEQUENCE</scope>
    <source>
        <strain evidence="1">CBS 123565</strain>
    </source>
</reference>
<gene>
    <name evidence="1" type="ORF">BT67DRAFT_443748</name>
</gene>
<keyword evidence="2" id="KW-1185">Reference proteome</keyword>
<reference evidence="1" key="2">
    <citation type="submission" date="2023-05" db="EMBL/GenBank/DDBJ databases">
        <authorList>
            <consortium name="Lawrence Berkeley National Laboratory"/>
            <person name="Steindorff A."/>
            <person name="Hensen N."/>
            <person name="Bonometti L."/>
            <person name="Westerberg I."/>
            <person name="Brannstrom I.O."/>
            <person name="Guillou S."/>
            <person name="Cros-Aarteil S."/>
            <person name="Calhoun S."/>
            <person name="Haridas S."/>
            <person name="Kuo A."/>
            <person name="Mondo S."/>
            <person name="Pangilinan J."/>
            <person name="Riley R."/>
            <person name="Labutti K."/>
            <person name="Andreopoulos B."/>
            <person name="Lipzen A."/>
            <person name="Chen C."/>
            <person name="Yanf M."/>
            <person name="Daum C."/>
            <person name="Ng V."/>
            <person name="Clum A."/>
            <person name="Ohm R."/>
            <person name="Martin F."/>
            <person name="Silar P."/>
            <person name="Natvig D."/>
            <person name="Lalanne C."/>
            <person name="Gautier V."/>
            <person name="Ament-Velasquez S.L."/>
            <person name="Kruys A."/>
            <person name="Hutchinson M.I."/>
            <person name="Powell A.J."/>
            <person name="Barry K."/>
            <person name="Miller A.N."/>
            <person name="Grigoriev I.V."/>
            <person name="Debuchy R."/>
            <person name="Gladieux P."/>
            <person name="Thoren M.H."/>
            <person name="Johannesson H."/>
        </authorList>
    </citation>
    <scope>NUCLEOTIDE SEQUENCE</scope>
    <source>
        <strain evidence="1">CBS 123565</strain>
    </source>
</reference>
<organism evidence="1 2">
    <name type="scientific">Trichocladium antarcticum</name>
    <dbReference type="NCBI Taxonomy" id="1450529"/>
    <lineage>
        <taxon>Eukaryota</taxon>
        <taxon>Fungi</taxon>
        <taxon>Dikarya</taxon>
        <taxon>Ascomycota</taxon>
        <taxon>Pezizomycotina</taxon>
        <taxon>Sordariomycetes</taxon>
        <taxon>Sordariomycetidae</taxon>
        <taxon>Sordariales</taxon>
        <taxon>Chaetomiaceae</taxon>
        <taxon>Trichocladium</taxon>
    </lineage>
</organism>